<dbReference type="InterPro" id="IPR020476">
    <property type="entry name" value="Nudix_hydrolase"/>
</dbReference>
<dbReference type="PROSITE" id="PS00893">
    <property type="entry name" value="NUDIX_BOX"/>
    <property type="match status" value="1"/>
</dbReference>
<evidence type="ECO:0000256" key="1">
    <source>
        <dbReference type="ARBA" id="ARBA00005582"/>
    </source>
</evidence>
<sequence length="168" mass="18635">MHESDLSSTIHSSRHLTASAAVFDPTRRTVLLAVHKLTRYYQLPGGHFGPGESGSDAAIREVREETGVQATLWRAGQFDVPGGTWQPSPIMTIEYPAPANPTWNEDPHHHVDLLFLATADSLLPTVPQLEEVDAVRWLPIDALDRPDVRPDMPVIVPIAWRLLQIGQL</sequence>
<evidence type="ECO:0000313" key="6">
    <source>
        <dbReference type="Proteomes" id="UP001230908"/>
    </source>
</evidence>
<dbReference type="EMBL" id="JAVHUY010000023">
    <property type="protein sequence ID" value="MDQ7907589.1"/>
    <property type="molecule type" value="Genomic_DNA"/>
</dbReference>
<dbReference type="CDD" id="cd03674">
    <property type="entry name" value="NUDIX_Hydrolase"/>
    <property type="match status" value="1"/>
</dbReference>
<dbReference type="Proteomes" id="UP001230908">
    <property type="component" value="Unassembled WGS sequence"/>
</dbReference>
<dbReference type="PANTHER" id="PTHR43736">
    <property type="entry name" value="ADP-RIBOSE PYROPHOSPHATASE"/>
    <property type="match status" value="1"/>
</dbReference>
<keyword evidence="2 3" id="KW-0378">Hydrolase</keyword>
<evidence type="ECO:0000256" key="2">
    <source>
        <dbReference type="ARBA" id="ARBA00022801"/>
    </source>
</evidence>
<accession>A0ABU0ZKL0</accession>
<dbReference type="InterPro" id="IPR000086">
    <property type="entry name" value="NUDIX_hydrolase_dom"/>
</dbReference>
<dbReference type="PANTHER" id="PTHR43736:SF1">
    <property type="entry name" value="DIHYDRONEOPTERIN TRIPHOSPHATE DIPHOSPHATASE"/>
    <property type="match status" value="1"/>
</dbReference>
<reference evidence="5 6" key="1">
    <citation type="submission" date="2023-08" db="EMBL/GenBank/DDBJ databases">
        <title>Phytohabitans sansha sp. nov., isolated from marine sediment.</title>
        <authorList>
            <person name="Zhao Y."/>
            <person name="Yi K."/>
        </authorList>
    </citation>
    <scope>NUCLEOTIDE SEQUENCE [LARGE SCALE GENOMIC DNA]</scope>
    <source>
        <strain evidence="5 6">ZYX-F-186</strain>
    </source>
</reference>
<dbReference type="Pfam" id="PF00293">
    <property type="entry name" value="NUDIX"/>
    <property type="match status" value="1"/>
</dbReference>
<organism evidence="5 6">
    <name type="scientific">Phytohabitans maris</name>
    <dbReference type="NCBI Taxonomy" id="3071409"/>
    <lineage>
        <taxon>Bacteria</taxon>
        <taxon>Bacillati</taxon>
        <taxon>Actinomycetota</taxon>
        <taxon>Actinomycetes</taxon>
        <taxon>Micromonosporales</taxon>
        <taxon>Micromonosporaceae</taxon>
    </lineage>
</organism>
<dbReference type="PROSITE" id="PS51462">
    <property type="entry name" value="NUDIX"/>
    <property type="match status" value="1"/>
</dbReference>
<feature type="domain" description="Nudix hydrolase" evidence="4">
    <location>
        <begin position="13"/>
        <end position="163"/>
    </location>
</feature>
<protein>
    <submittedName>
        <fullName evidence="5">NUDIX domain-containing protein</fullName>
    </submittedName>
</protein>
<name>A0ABU0ZKL0_9ACTN</name>
<comment type="caution">
    <text evidence="5">The sequence shown here is derived from an EMBL/GenBank/DDBJ whole genome shotgun (WGS) entry which is preliminary data.</text>
</comment>
<dbReference type="InterPro" id="IPR015797">
    <property type="entry name" value="NUDIX_hydrolase-like_dom_sf"/>
</dbReference>
<dbReference type="SUPFAM" id="SSF55811">
    <property type="entry name" value="Nudix"/>
    <property type="match status" value="1"/>
</dbReference>
<dbReference type="InterPro" id="IPR020084">
    <property type="entry name" value="NUDIX_hydrolase_CS"/>
</dbReference>
<comment type="similarity">
    <text evidence="1 3">Belongs to the Nudix hydrolase family.</text>
</comment>
<proteinExistence type="inferred from homology"/>
<gene>
    <name evidence="5" type="ORF">RB614_24005</name>
</gene>
<evidence type="ECO:0000313" key="5">
    <source>
        <dbReference type="EMBL" id="MDQ7907589.1"/>
    </source>
</evidence>
<dbReference type="PRINTS" id="PR00502">
    <property type="entry name" value="NUDIXFAMILY"/>
</dbReference>
<evidence type="ECO:0000259" key="4">
    <source>
        <dbReference type="PROSITE" id="PS51462"/>
    </source>
</evidence>
<evidence type="ECO:0000256" key="3">
    <source>
        <dbReference type="RuleBase" id="RU003476"/>
    </source>
</evidence>
<keyword evidence="6" id="KW-1185">Reference proteome</keyword>
<dbReference type="RefSeq" id="WP_308714866.1">
    <property type="nucleotide sequence ID" value="NZ_JAVHUY010000023.1"/>
</dbReference>
<dbReference type="Gene3D" id="3.90.79.10">
    <property type="entry name" value="Nucleoside Triphosphate Pyrophosphohydrolase"/>
    <property type="match status" value="1"/>
</dbReference>